<organism evidence="14 15">
    <name type="scientific">Sterolibacterium denitrificans</name>
    <dbReference type="NCBI Taxonomy" id="157592"/>
    <lineage>
        <taxon>Bacteria</taxon>
        <taxon>Pseudomonadati</taxon>
        <taxon>Pseudomonadota</taxon>
        <taxon>Betaproteobacteria</taxon>
        <taxon>Nitrosomonadales</taxon>
        <taxon>Sterolibacteriaceae</taxon>
        <taxon>Sterolibacterium</taxon>
    </lineage>
</organism>
<feature type="domain" description="TonB-dependent receptor plug" evidence="13">
    <location>
        <begin position="67"/>
        <end position="165"/>
    </location>
</feature>
<evidence type="ECO:0000256" key="5">
    <source>
        <dbReference type="ARBA" id="ARBA00022692"/>
    </source>
</evidence>
<dbReference type="GO" id="GO:0009279">
    <property type="term" value="C:cell outer membrane"/>
    <property type="evidence" value="ECO:0007669"/>
    <property type="project" value="UniProtKB-SubCell"/>
</dbReference>
<dbReference type="InterPro" id="IPR039426">
    <property type="entry name" value="TonB-dep_rcpt-like"/>
</dbReference>
<dbReference type="InterPro" id="IPR000531">
    <property type="entry name" value="Beta-barrel_TonB"/>
</dbReference>
<evidence type="ECO:0000256" key="10">
    <source>
        <dbReference type="PROSITE-ProRule" id="PRU01360"/>
    </source>
</evidence>
<accession>A0A7Z7MUY3</accession>
<keyword evidence="15" id="KW-1185">Reference proteome</keyword>
<dbReference type="InterPro" id="IPR036942">
    <property type="entry name" value="Beta-barrel_TonB_sf"/>
</dbReference>
<comment type="similarity">
    <text evidence="2 10 11">Belongs to the TonB-dependent receptor family.</text>
</comment>
<keyword evidence="4 10" id="KW-1134">Transmembrane beta strand</keyword>
<protein>
    <submittedName>
        <fullName evidence="14">TonB-dependent siderophore receptor</fullName>
    </submittedName>
</protein>
<keyword evidence="8 14" id="KW-0675">Receptor</keyword>
<dbReference type="Pfam" id="PF07715">
    <property type="entry name" value="Plug"/>
    <property type="match status" value="1"/>
</dbReference>
<evidence type="ECO:0000256" key="6">
    <source>
        <dbReference type="ARBA" id="ARBA00023077"/>
    </source>
</evidence>
<evidence type="ECO:0000313" key="15">
    <source>
        <dbReference type="Proteomes" id="UP000242886"/>
    </source>
</evidence>
<dbReference type="Pfam" id="PF00593">
    <property type="entry name" value="TonB_dep_Rec_b-barrel"/>
    <property type="match status" value="1"/>
</dbReference>
<dbReference type="InterPro" id="IPR037066">
    <property type="entry name" value="Plug_dom_sf"/>
</dbReference>
<keyword evidence="5 10" id="KW-0812">Transmembrane</keyword>
<dbReference type="RefSeq" id="WP_154716370.1">
    <property type="nucleotide sequence ID" value="NZ_LT837803.1"/>
</dbReference>
<keyword evidence="9 10" id="KW-0998">Cell outer membrane</keyword>
<evidence type="ECO:0000256" key="1">
    <source>
        <dbReference type="ARBA" id="ARBA00004571"/>
    </source>
</evidence>
<gene>
    <name evidence="14" type="ORF">SDENCHOL_11149</name>
</gene>
<dbReference type="PANTHER" id="PTHR32552">
    <property type="entry name" value="FERRICHROME IRON RECEPTOR-RELATED"/>
    <property type="match status" value="1"/>
</dbReference>
<evidence type="ECO:0000256" key="11">
    <source>
        <dbReference type="RuleBase" id="RU003357"/>
    </source>
</evidence>
<proteinExistence type="inferred from homology"/>
<evidence type="ECO:0000256" key="9">
    <source>
        <dbReference type="ARBA" id="ARBA00023237"/>
    </source>
</evidence>
<dbReference type="InterPro" id="IPR012910">
    <property type="entry name" value="Plug_dom"/>
</dbReference>
<evidence type="ECO:0000256" key="2">
    <source>
        <dbReference type="ARBA" id="ARBA00009810"/>
    </source>
</evidence>
<keyword evidence="3 10" id="KW-0813">Transport</keyword>
<evidence type="ECO:0000313" key="14">
    <source>
        <dbReference type="EMBL" id="SMB24829.1"/>
    </source>
</evidence>
<dbReference type="Gene3D" id="2.40.170.20">
    <property type="entry name" value="TonB-dependent receptor, beta-barrel domain"/>
    <property type="match status" value="1"/>
</dbReference>
<dbReference type="PROSITE" id="PS52016">
    <property type="entry name" value="TONB_DEPENDENT_REC_3"/>
    <property type="match status" value="1"/>
</dbReference>
<dbReference type="Proteomes" id="UP000242886">
    <property type="component" value="Chromosome SDENCHOL"/>
</dbReference>
<dbReference type="EMBL" id="LT837803">
    <property type="protein sequence ID" value="SMB24829.1"/>
    <property type="molecule type" value="Genomic_DNA"/>
</dbReference>
<dbReference type="SUPFAM" id="SSF56935">
    <property type="entry name" value="Porins"/>
    <property type="match status" value="1"/>
</dbReference>
<evidence type="ECO:0000259" key="12">
    <source>
        <dbReference type="Pfam" id="PF00593"/>
    </source>
</evidence>
<comment type="subcellular location">
    <subcellularLocation>
        <location evidence="1 10">Cell outer membrane</location>
        <topology evidence="1 10">Multi-pass membrane protein</topology>
    </subcellularLocation>
</comment>
<evidence type="ECO:0000256" key="7">
    <source>
        <dbReference type="ARBA" id="ARBA00023136"/>
    </source>
</evidence>
<sequence>MSLTPPPHVSPLVVGTIATLLTTGNVLADANADATLPTVRVEASAEASSKETLQATTTRIGKGKQELRDIPQSVTVVTERLIDDRKLDTMKEVLHNTAGVSFLAAEGGEEDIRLRGFSLQASGDIFIDGMRDPAFYERDTFNYDRLEVLRGSASMLFGRGSTGGVVNQVSKEPSLLNRHEITATIGSGRYARLEGDFNLKTGDNAALRMNTMWTGSNTFGHYGAGLDKKGFAGMYRYGIGTSDEFMAGVFHLDNHNGINYGMPWLTPSPGSASRVLVPVDPKNYYGMASDYNAGTASYVTLGHTHRFADEAELSTAFRSGRFKRDQRASTIRFAGAGQQPGGLAVTGESLGEETVLTRGAPNKAMNIDTQTLQSDYSDKFKAFDKQHELLAGIDLGKDKFTGFTPTLPTGVTLPKPPTTIGTPDDGMSVDESLRVKLVNRDFESTSIGAYAQDMVQIAENWKLLGGLRWDSFEGRYRTYSTAPATLGQMTGERSRSDNLWSKRIGVLYQPDFLSSFHFSYGTSFNTSGDAYQYDALGSNTPAEKSRNIELGAKFNSESGDRILRLALFHATKYNERNRDEESVTPTTYLLSGARHAAGLEVDVAGRIGHDWEIYASYAWIPIARIDKGASDGTTLLSGEMVGARPGLTPKHSGTVWATWKASNQWRLGGGLNLRSSMAPQQAASIMAPGYLTVDLMAEYALMRDLDLKLNVTNVTNKLYADFLYRGHYVAGAPRNLQLSATYRF</sequence>
<dbReference type="AlphaFoldDB" id="A0A7Z7MUY3"/>
<evidence type="ECO:0000259" key="13">
    <source>
        <dbReference type="Pfam" id="PF07715"/>
    </source>
</evidence>
<evidence type="ECO:0000256" key="8">
    <source>
        <dbReference type="ARBA" id="ARBA00023170"/>
    </source>
</evidence>
<dbReference type="PANTHER" id="PTHR32552:SF83">
    <property type="entry name" value="BLR3904 PROTEIN"/>
    <property type="match status" value="1"/>
</dbReference>
<keyword evidence="6 11" id="KW-0798">TonB box</keyword>
<dbReference type="Gene3D" id="2.170.130.10">
    <property type="entry name" value="TonB-dependent receptor, plug domain"/>
    <property type="match status" value="1"/>
</dbReference>
<feature type="domain" description="TonB-dependent receptor-like beta-barrel" evidence="12">
    <location>
        <begin position="268"/>
        <end position="714"/>
    </location>
</feature>
<name>A0A7Z7MUY3_9PROT</name>
<dbReference type="NCBIfam" id="TIGR01783">
    <property type="entry name" value="TonB-siderophor"/>
    <property type="match status" value="1"/>
</dbReference>
<dbReference type="CDD" id="cd01347">
    <property type="entry name" value="ligand_gated_channel"/>
    <property type="match status" value="1"/>
</dbReference>
<dbReference type="GO" id="GO:0015344">
    <property type="term" value="F:siderophore uptake transmembrane transporter activity"/>
    <property type="evidence" value="ECO:0007669"/>
    <property type="project" value="TreeGrafter"/>
</dbReference>
<evidence type="ECO:0000256" key="3">
    <source>
        <dbReference type="ARBA" id="ARBA00022448"/>
    </source>
</evidence>
<dbReference type="InterPro" id="IPR010105">
    <property type="entry name" value="TonB_sidphr_rcpt"/>
</dbReference>
<dbReference type="GO" id="GO:0015891">
    <property type="term" value="P:siderophore transport"/>
    <property type="evidence" value="ECO:0007669"/>
    <property type="project" value="InterPro"/>
</dbReference>
<keyword evidence="7 10" id="KW-0472">Membrane</keyword>
<reference evidence="14" key="1">
    <citation type="submission" date="2017-03" db="EMBL/GenBank/DDBJ databases">
        <authorList>
            <consortium name="AG Boll"/>
        </authorList>
    </citation>
    <scope>NUCLEOTIDE SEQUENCE [LARGE SCALE GENOMIC DNA]</scope>
    <source>
        <strain evidence="14">Chol</strain>
    </source>
</reference>
<evidence type="ECO:0000256" key="4">
    <source>
        <dbReference type="ARBA" id="ARBA00022452"/>
    </source>
</evidence>
<dbReference type="GO" id="GO:0038023">
    <property type="term" value="F:signaling receptor activity"/>
    <property type="evidence" value="ECO:0007669"/>
    <property type="project" value="InterPro"/>
</dbReference>